<name>A0A8S3CYK7_9BILA</name>
<reference evidence="3" key="1">
    <citation type="submission" date="2021-02" db="EMBL/GenBank/DDBJ databases">
        <authorList>
            <person name="Nowell W R."/>
        </authorList>
    </citation>
    <scope>NUCLEOTIDE SEQUENCE</scope>
</reference>
<proteinExistence type="predicted"/>
<evidence type="ECO:0000313" key="4">
    <source>
        <dbReference type="EMBL" id="CAF4988793.1"/>
    </source>
</evidence>
<dbReference type="Proteomes" id="UP000676336">
    <property type="component" value="Unassembled WGS sequence"/>
</dbReference>
<comment type="caution">
    <text evidence="3">The sequence shown here is derived from an EMBL/GenBank/DDBJ whole genome shotgun (WGS) entry which is preliminary data.</text>
</comment>
<dbReference type="EMBL" id="CAJOBJ010203068">
    <property type="protein sequence ID" value="CAF4988793.1"/>
    <property type="molecule type" value="Genomic_DNA"/>
</dbReference>
<evidence type="ECO:0000313" key="3">
    <source>
        <dbReference type="EMBL" id="CAF4960843.1"/>
    </source>
</evidence>
<sequence>MLANRFVLKVAANKRPHWDQAIQAADAALKLTREQRVENFTELLKTILQA</sequence>
<dbReference type="Proteomes" id="UP000681720">
    <property type="component" value="Unassembled WGS sequence"/>
</dbReference>
<dbReference type="EMBL" id="CAJOBH010113029">
    <property type="protein sequence ID" value="CAF4671326.1"/>
    <property type="molecule type" value="Genomic_DNA"/>
</dbReference>
<evidence type="ECO:0000313" key="2">
    <source>
        <dbReference type="EMBL" id="CAF4780017.1"/>
    </source>
</evidence>
<dbReference type="Proteomes" id="UP000681967">
    <property type="component" value="Unassembled WGS sequence"/>
</dbReference>
<evidence type="ECO:0000313" key="1">
    <source>
        <dbReference type="EMBL" id="CAF4671326.1"/>
    </source>
</evidence>
<dbReference type="EMBL" id="CAJOBI010190902">
    <property type="protein sequence ID" value="CAF4960843.1"/>
    <property type="molecule type" value="Genomic_DNA"/>
</dbReference>
<dbReference type="EMBL" id="CAJOBH010135589">
    <property type="protein sequence ID" value="CAF4780017.1"/>
    <property type="molecule type" value="Genomic_DNA"/>
</dbReference>
<protein>
    <submittedName>
        <fullName evidence="3">Uncharacterized protein</fullName>
    </submittedName>
</protein>
<evidence type="ECO:0000313" key="5">
    <source>
        <dbReference type="Proteomes" id="UP000676336"/>
    </source>
</evidence>
<dbReference type="AlphaFoldDB" id="A0A8S3CYK7"/>
<accession>A0A8S3CYK7</accession>
<feature type="non-terminal residue" evidence="3">
    <location>
        <position position="1"/>
    </location>
</feature>
<gene>
    <name evidence="1" type="ORF">BYL167_LOCUS42978</name>
    <name evidence="2" type="ORF">BYL167_LOCUS47268</name>
    <name evidence="4" type="ORF">GIL414_LOCUS56496</name>
    <name evidence="3" type="ORF">SMN809_LOCUS54604</name>
</gene>
<organism evidence="3 5">
    <name type="scientific">Rotaria magnacalcarata</name>
    <dbReference type="NCBI Taxonomy" id="392030"/>
    <lineage>
        <taxon>Eukaryota</taxon>
        <taxon>Metazoa</taxon>
        <taxon>Spiralia</taxon>
        <taxon>Gnathifera</taxon>
        <taxon>Rotifera</taxon>
        <taxon>Eurotatoria</taxon>
        <taxon>Bdelloidea</taxon>
        <taxon>Philodinida</taxon>
        <taxon>Philodinidae</taxon>
        <taxon>Rotaria</taxon>
    </lineage>
</organism>